<evidence type="ECO:0000313" key="6">
    <source>
        <dbReference type="EMBL" id="GEP83638.1"/>
    </source>
</evidence>
<gene>
    <name evidence="6" type="ORF">SPI02_02230</name>
</gene>
<accession>A0A239TFA3</accession>
<dbReference type="EMBL" id="BKAR01000002">
    <property type="protein sequence ID" value="GEP83638.1"/>
    <property type="molecule type" value="Genomic_DNA"/>
</dbReference>
<dbReference type="PANTHER" id="PTHR40038">
    <property type="entry name" value="MEMBRANE-ASSOCIATED PROTEIN TCAA"/>
    <property type="match status" value="1"/>
</dbReference>
<dbReference type="RefSeq" id="WP_095102789.1">
    <property type="nucleotide sequence ID" value="NZ_BKAR01000002.1"/>
</dbReference>
<dbReference type="OrthoDB" id="1682769at2"/>
<keyword evidence="7" id="KW-1185">Reference proteome</keyword>
<dbReference type="AlphaFoldDB" id="A0A239TFA3"/>
<feature type="domain" description="TcaA second" evidence="4">
    <location>
        <begin position="79"/>
        <end position="175"/>
    </location>
</feature>
<dbReference type="GO" id="GO:0005886">
    <property type="term" value="C:plasma membrane"/>
    <property type="evidence" value="ECO:0007669"/>
    <property type="project" value="UniProtKB-SubCell"/>
</dbReference>
<organism evidence="6 7">
    <name type="scientific">Staphylococcus piscifermentans</name>
    <dbReference type="NCBI Taxonomy" id="70258"/>
    <lineage>
        <taxon>Bacteria</taxon>
        <taxon>Bacillati</taxon>
        <taxon>Bacillota</taxon>
        <taxon>Bacilli</taxon>
        <taxon>Bacillales</taxon>
        <taxon>Staphylococcaceae</taxon>
        <taxon>Staphylococcus</taxon>
    </lineage>
</organism>
<evidence type="ECO:0000256" key="2">
    <source>
        <dbReference type="SAM" id="Phobius"/>
    </source>
</evidence>
<keyword evidence="2" id="KW-0812">Transmembrane</keyword>
<keyword evidence="2" id="KW-0472">Membrane</keyword>
<dbReference type="Proteomes" id="UP000321736">
    <property type="component" value="Unassembled WGS sequence"/>
</dbReference>
<feature type="region of interest" description="Disordered" evidence="1">
    <location>
        <begin position="22"/>
        <end position="44"/>
    </location>
</feature>
<feature type="domain" description="Zinc-ribbon" evidence="3">
    <location>
        <begin position="3"/>
        <end position="25"/>
    </location>
</feature>
<evidence type="ECO:0000256" key="1">
    <source>
        <dbReference type="SAM" id="MobiDB-lite"/>
    </source>
</evidence>
<sequence>MRYCKNCGHEIKSGQKVCTQCGTPVDQNQPPRRSSQSQQRPPKKPMSTAAWVIIALIIAVAVIALILFFIGKTQMSVTKKADSVASAIKNNNADQLKKNVTSDGKPLTKEEAHAFLELINESKLKDKMADQVKDKAKGMHDQHLDSGLVEYNGEKVMDIKQEGRKWLFFKDYKFDLPRYEIYVDNTSDIDKLKFTRDGKTHTLGHNGKVGDFPLGYYELKATKTEDGKDYKGQLQVFSSQHMKQANPNFKQIKFHVNIDNSNIYDSDTTLYINNEKHEMDSSEEYGPYPPDEKVEVYAVADVEGKNFTSDKEIVKISGDGDSTENVDLSFDDNAISKHIEAKEKESSKDDDDDDSSSSDDEVTRDNVIDKVESFEGHLLDTDEYTFKEPEKTGGGWGFSYTDKDGDLAGSYKIDSDGYVRKYDEHGDEIDSGYGN</sequence>
<dbReference type="Pfam" id="PF13240">
    <property type="entry name" value="Zn_Ribbon_1"/>
    <property type="match status" value="1"/>
</dbReference>
<dbReference type="InterPro" id="IPR054530">
    <property type="entry name" value="TcaA_4th"/>
</dbReference>
<dbReference type="Pfam" id="PF22820">
    <property type="entry name" value="TcaA_3rd_4th"/>
    <property type="match status" value="1"/>
</dbReference>
<dbReference type="InterPro" id="IPR054529">
    <property type="entry name" value="TcaA_2nd"/>
</dbReference>
<keyword evidence="2" id="KW-1133">Transmembrane helix</keyword>
<proteinExistence type="predicted"/>
<name>A0A239TFA3_9STAP</name>
<evidence type="ECO:0000313" key="7">
    <source>
        <dbReference type="Proteomes" id="UP000321736"/>
    </source>
</evidence>
<reference evidence="6 7" key="1">
    <citation type="submission" date="2019-07" db="EMBL/GenBank/DDBJ databases">
        <title>Whole genome shotgun sequence of Staphylococcus piscifermentans NBRC 109625.</title>
        <authorList>
            <person name="Hosoyama A."/>
            <person name="Uohara A."/>
            <person name="Ohji S."/>
            <person name="Ichikawa N."/>
        </authorList>
    </citation>
    <scope>NUCLEOTIDE SEQUENCE [LARGE SCALE GENOMIC DNA]</scope>
    <source>
        <strain evidence="6 7">NBRC 109625</strain>
    </source>
</reference>
<feature type="region of interest" description="Disordered" evidence="1">
    <location>
        <begin position="339"/>
        <end position="368"/>
    </location>
</feature>
<dbReference type="PANTHER" id="PTHR40038:SF1">
    <property type="entry name" value="MEMBRANE-ASSOCIATED PROTEIN TCAA"/>
    <property type="match status" value="1"/>
</dbReference>
<feature type="transmembrane region" description="Helical" evidence="2">
    <location>
        <begin position="49"/>
        <end position="70"/>
    </location>
</feature>
<feature type="domain" description="TcaA 4th" evidence="5">
    <location>
        <begin position="256"/>
        <end position="327"/>
    </location>
</feature>
<feature type="compositionally biased region" description="Acidic residues" evidence="1">
    <location>
        <begin position="348"/>
        <end position="360"/>
    </location>
</feature>
<protein>
    <submittedName>
        <fullName evidence="6">Zinc ribbon domain-containing protein</fullName>
    </submittedName>
</protein>
<dbReference type="InterPro" id="IPR026870">
    <property type="entry name" value="Zinc_ribbon_dom"/>
</dbReference>
<evidence type="ECO:0000259" key="3">
    <source>
        <dbReference type="Pfam" id="PF13240"/>
    </source>
</evidence>
<evidence type="ECO:0000259" key="5">
    <source>
        <dbReference type="Pfam" id="PF22820"/>
    </source>
</evidence>
<dbReference type="Pfam" id="PF22813">
    <property type="entry name" value="TcaA_2nd"/>
    <property type="match status" value="1"/>
</dbReference>
<feature type="compositionally biased region" description="Low complexity" evidence="1">
    <location>
        <begin position="29"/>
        <end position="40"/>
    </location>
</feature>
<comment type="caution">
    <text evidence="6">The sequence shown here is derived from an EMBL/GenBank/DDBJ whole genome shotgun (WGS) entry which is preliminary data.</text>
</comment>
<evidence type="ECO:0000259" key="4">
    <source>
        <dbReference type="Pfam" id="PF22813"/>
    </source>
</evidence>